<dbReference type="InterPro" id="IPR019673">
    <property type="entry name" value="Spore_germination_GerPC"/>
</dbReference>
<proteinExistence type="predicted"/>
<evidence type="ECO:0000256" key="1">
    <source>
        <dbReference type="SAM" id="Coils"/>
    </source>
</evidence>
<evidence type="ECO:0000313" key="2">
    <source>
        <dbReference type="EMBL" id="RNB72321.1"/>
    </source>
</evidence>
<organism evidence="2 3">
    <name type="scientific">Brevibacillus invocatus</name>
    <dbReference type="NCBI Taxonomy" id="173959"/>
    <lineage>
        <taxon>Bacteria</taxon>
        <taxon>Bacillati</taxon>
        <taxon>Bacillota</taxon>
        <taxon>Bacilli</taxon>
        <taxon>Bacillales</taxon>
        <taxon>Paenibacillaceae</taxon>
        <taxon>Brevibacillus</taxon>
    </lineage>
</organism>
<comment type="caution">
    <text evidence="2">The sequence shown here is derived from an EMBL/GenBank/DDBJ whole genome shotgun (WGS) entry which is preliminary data.</text>
</comment>
<dbReference type="EMBL" id="RHHR01000026">
    <property type="protein sequence ID" value="RNB72321.1"/>
    <property type="molecule type" value="Genomic_DNA"/>
</dbReference>
<feature type="coiled-coil region" evidence="1">
    <location>
        <begin position="18"/>
        <end position="45"/>
    </location>
</feature>
<dbReference type="Proteomes" id="UP000282028">
    <property type="component" value="Unassembled WGS sequence"/>
</dbReference>
<accession>A0A3M8C9T2</accession>
<keyword evidence="1" id="KW-0175">Coiled coil</keyword>
<keyword evidence="3" id="KW-1185">Reference proteome</keyword>
<protein>
    <submittedName>
        <fullName evidence="2">Spore gernimation protein</fullName>
    </submittedName>
</protein>
<name>A0A3M8C9T2_9BACL</name>
<dbReference type="OrthoDB" id="2991331at2"/>
<dbReference type="Pfam" id="PF10737">
    <property type="entry name" value="GerPC"/>
    <property type="match status" value="1"/>
</dbReference>
<gene>
    <name evidence="2" type="ORF">EDM52_14300</name>
</gene>
<reference evidence="2 3" key="1">
    <citation type="submission" date="2018-10" db="EMBL/GenBank/DDBJ databases">
        <title>Phylogenomics of Brevibacillus.</title>
        <authorList>
            <person name="Dunlap C."/>
        </authorList>
    </citation>
    <scope>NUCLEOTIDE SEQUENCE [LARGE SCALE GENOMIC DNA]</scope>
    <source>
        <strain evidence="2 3">JCM 12215</strain>
    </source>
</reference>
<sequence length="206" mass="24096">MYLDQEIMQYFQQMSDYLHAQNKQMESMKKLIEQLNQEMSEWKEKQVPTVIKNEYKFDLLKVEKLEGTMNIGLNPKGNDAAIGEISVPTPPSNGATDPAGSPSFKRVQSEIYRYLERDAYQVLKRIEDDYGYPLDPAYRSFILDDVKKQIDQRILHYLGQLDTDELEPEQIEAWEQKVIQKVKRDIERTCTTFVTHLPREVDNGEA</sequence>
<dbReference type="AlphaFoldDB" id="A0A3M8C9T2"/>
<dbReference type="RefSeq" id="WP_122909655.1">
    <property type="nucleotide sequence ID" value="NZ_CBCSBE010000002.1"/>
</dbReference>
<evidence type="ECO:0000313" key="3">
    <source>
        <dbReference type="Proteomes" id="UP000282028"/>
    </source>
</evidence>